<feature type="binding site" evidence="5">
    <location>
        <position position="170"/>
    </location>
    <ligand>
        <name>substrate</name>
    </ligand>
</feature>
<dbReference type="Pfam" id="PF01960">
    <property type="entry name" value="ArgJ"/>
    <property type="match status" value="1"/>
</dbReference>
<dbReference type="CDD" id="cd02152">
    <property type="entry name" value="OAT"/>
    <property type="match status" value="1"/>
</dbReference>
<comment type="similarity">
    <text evidence="1 5">Belongs to the ArgJ family.</text>
</comment>
<keyword evidence="5" id="KW-0963">Cytoplasm</keyword>
<feature type="site" description="Cleavage; by autolysis" evidence="5">
    <location>
        <begin position="180"/>
        <end position="181"/>
    </location>
</feature>
<evidence type="ECO:0000256" key="1">
    <source>
        <dbReference type="ARBA" id="ARBA00006774"/>
    </source>
</evidence>
<evidence type="ECO:0000256" key="5">
    <source>
        <dbReference type="HAMAP-Rule" id="MF_01106"/>
    </source>
</evidence>
<sequence>MKAIEGGICAVKGVKAYGTKEGKMGLAIMLAKGPAAAVFTRNKVKAAPVVVSGEHLKECGQMFNGIIANSGNANAFTHEQGIKDAISMANLLADKLKVDPHTIGVSSTGVIGRPMNMKWYTDHFEEVFKNLGNTPECSEKANRAIMTTDLVPKSYAVELEGGIRIGGIAKGSGMIEPNMGTMLSFIFTDAKLSHDELQERLKIAVDKSYNMIVVDGDTSTNDNVFIIATGESGRPDMSKFQEGLEKVCMELAKKIARDGEGATKLIEVTVEGAKSVEDARKAAKAVVRSPLFKSAVYGKDPNWGRAVCAVGYSSCDVDPRKVTLEFSNGKDSIKLVDAGIPKSDEATLAKAKEIMGFDPLYVKVSLELGDAKATAWGCDLTHEYVNINASYTT</sequence>
<evidence type="ECO:0000256" key="4">
    <source>
        <dbReference type="ARBA" id="ARBA00023315"/>
    </source>
</evidence>
<comment type="function">
    <text evidence="5">Catalyzes the transfer of the acetyl group from N(2)-acetylornithine to glutamate, forming N-acetylglutamate and L-ornithine.</text>
</comment>
<comment type="caution">
    <text evidence="6">The sequence shown here is derived from an EMBL/GenBank/DDBJ whole genome shotgun (WGS) entry which is preliminary data.</text>
</comment>
<feature type="chain" id="PRO_5044353141" description="Glutamate N-acetyltransferase beta chain" evidence="5">
    <location>
        <begin position="181"/>
        <end position="393"/>
    </location>
</feature>
<dbReference type="Gene3D" id="3.60.70.12">
    <property type="entry name" value="L-amino peptidase D-ALA esterase/amidase"/>
    <property type="match status" value="1"/>
</dbReference>
<dbReference type="InterPro" id="IPR002813">
    <property type="entry name" value="Arg_biosynth_ArgJ"/>
</dbReference>
<dbReference type="NCBIfam" id="TIGR00120">
    <property type="entry name" value="ArgJ"/>
    <property type="match status" value="1"/>
</dbReference>
<feature type="site" description="Involved in the stabilization of negative charge on the oxyanion by the formation of the oxyanion hole" evidence="5">
    <location>
        <position position="109"/>
    </location>
</feature>
<proteinExistence type="inferred from homology"/>
<name>A0AAP2RFX0_9EURY</name>
<feature type="chain" id="PRO_5044353142" description="Glutamate N-acetyltransferase alpha chain" evidence="5">
    <location>
        <begin position="1"/>
        <end position="180"/>
    </location>
</feature>
<keyword evidence="5" id="KW-0055">Arginine biosynthesis</keyword>
<dbReference type="PANTHER" id="PTHR23100:SF0">
    <property type="entry name" value="ARGININE BIOSYNTHESIS BIFUNCTIONAL PROTEIN ARGJ, MITOCHONDRIAL"/>
    <property type="match status" value="1"/>
</dbReference>
<feature type="binding site" evidence="5">
    <location>
        <position position="393"/>
    </location>
    <ligand>
        <name>substrate</name>
    </ligand>
</feature>
<dbReference type="GO" id="GO:0004042">
    <property type="term" value="F:L-glutamate N-acetyltransferase activity"/>
    <property type="evidence" value="ECO:0007669"/>
    <property type="project" value="TreeGrafter"/>
</dbReference>
<dbReference type="Proteomes" id="UP001320159">
    <property type="component" value="Unassembled WGS sequence"/>
</dbReference>
<feature type="binding site" evidence="5">
    <location>
        <position position="388"/>
    </location>
    <ligand>
        <name>substrate</name>
    </ligand>
</feature>
<reference evidence="6 7" key="1">
    <citation type="submission" date="2017-11" db="EMBL/GenBank/DDBJ databases">
        <title>Isolation and Characterization of Family Methanocellaceae Species from Potential Methane Hydrate Area Offshore Southwestern Taiwan.</title>
        <authorList>
            <person name="Zhang W.-L."/>
            <person name="Chen W.-C."/>
            <person name="Lai M.-C."/>
            <person name="Chen S.-C."/>
        </authorList>
    </citation>
    <scope>NUCLEOTIDE SEQUENCE [LARGE SCALE GENOMIC DNA]</scope>
    <source>
        <strain evidence="6 7">CWC-04</strain>
    </source>
</reference>
<comment type="catalytic activity">
    <reaction evidence="5">
        <text>N(2)-acetyl-L-ornithine + L-glutamate = N-acetyl-L-glutamate + L-ornithine</text>
        <dbReference type="Rhea" id="RHEA:15349"/>
        <dbReference type="ChEBI" id="CHEBI:29985"/>
        <dbReference type="ChEBI" id="CHEBI:44337"/>
        <dbReference type="ChEBI" id="CHEBI:46911"/>
        <dbReference type="ChEBI" id="CHEBI:57805"/>
        <dbReference type="EC" id="2.3.1.35"/>
    </reaction>
</comment>
<evidence type="ECO:0000313" key="6">
    <source>
        <dbReference type="EMBL" id="MCD1295487.1"/>
    </source>
</evidence>
<keyword evidence="2 5" id="KW-0808">Transferase</keyword>
<comment type="subunit">
    <text evidence="5">Heterotetramer of two alpha and two beta chains.</text>
</comment>
<dbReference type="RefSeq" id="WP_230742342.1">
    <property type="nucleotide sequence ID" value="NZ_PGCK01000009.1"/>
</dbReference>
<protein>
    <recommendedName>
        <fullName evidence="5">Glutamate N-acetyltransferase</fullName>
        <ecNumber evidence="5">2.3.1.35</ecNumber>
    </recommendedName>
    <alternativeName>
        <fullName evidence="5">Ornithine acetyltransferase</fullName>
        <shortName evidence="5">OATase</shortName>
    </alternativeName>
    <alternativeName>
        <fullName evidence="5">Ornithine transacetylase</fullName>
    </alternativeName>
    <component>
        <recommendedName>
            <fullName evidence="5">Glutamate N-acetyltransferase alpha chain</fullName>
        </recommendedName>
    </component>
    <component>
        <recommendedName>
            <fullName evidence="5">Glutamate N-acetyltransferase beta chain</fullName>
        </recommendedName>
    </component>
</protein>
<dbReference type="PANTHER" id="PTHR23100">
    <property type="entry name" value="ARGININE BIOSYNTHESIS BIFUNCTIONAL PROTEIN ARGJ"/>
    <property type="match status" value="1"/>
</dbReference>
<feature type="binding site" evidence="5">
    <location>
        <position position="147"/>
    </location>
    <ligand>
        <name>substrate</name>
    </ligand>
</feature>
<dbReference type="GO" id="GO:0005737">
    <property type="term" value="C:cytoplasm"/>
    <property type="evidence" value="ECO:0007669"/>
    <property type="project" value="UniProtKB-SubCell"/>
</dbReference>
<keyword evidence="7" id="KW-1185">Reference proteome</keyword>
<evidence type="ECO:0000256" key="3">
    <source>
        <dbReference type="ARBA" id="ARBA00022813"/>
    </source>
</evidence>
<feature type="binding site" evidence="5">
    <location>
        <position position="260"/>
    </location>
    <ligand>
        <name>substrate</name>
    </ligand>
</feature>
<evidence type="ECO:0000256" key="2">
    <source>
        <dbReference type="ARBA" id="ARBA00022679"/>
    </source>
</evidence>
<comment type="pathway">
    <text evidence="5">Amino-acid biosynthesis; L-arginine biosynthesis; L-ornithine and N-acetyl-L-glutamate from L-glutamate and N(2)-acetyl-L-ornithine (cyclic): step 1/1.</text>
</comment>
<dbReference type="GO" id="GO:0004358">
    <property type="term" value="F:L-glutamate N-acetyltransferase activity, acting on acetyl-L-ornithine as donor"/>
    <property type="evidence" value="ECO:0007669"/>
    <property type="project" value="UniProtKB-UniRule"/>
</dbReference>
<feature type="site" description="Involved in the stabilization of negative charge on the oxyanion by the formation of the oxyanion hole" evidence="5">
    <location>
        <position position="108"/>
    </location>
</feature>
<dbReference type="GO" id="GO:0006592">
    <property type="term" value="P:ornithine biosynthetic process"/>
    <property type="evidence" value="ECO:0007669"/>
    <property type="project" value="TreeGrafter"/>
</dbReference>
<dbReference type="EC" id="2.3.1.35" evidence="5"/>
<comment type="subcellular location">
    <subcellularLocation>
        <location evidence="5">Cytoplasm</location>
    </subcellularLocation>
</comment>
<keyword evidence="5" id="KW-0028">Amino-acid biosynthesis</keyword>
<dbReference type="SUPFAM" id="SSF56266">
    <property type="entry name" value="DmpA/ArgJ-like"/>
    <property type="match status" value="1"/>
</dbReference>
<gene>
    <name evidence="5" type="primary">argJ</name>
    <name evidence="6" type="ORF">CUJ83_10800</name>
</gene>
<dbReference type="AlphaFoldDB" id="A0AAP2RFX0"/>
<keyword evidence="3 5" id="KW-0068">Autocatalytic cleavage</keyword>
<feature type="binding site" evidence="5">
    <location>
        <position position="181"/>
    </location>
    <ligand>
        <name>substrate</name>
    </ligand>
</feature>
<dbReference type="Gene3D" id="3.10.20.340">
    <property type="entry name" value="ArgJ beta chain, C-terminal domain"/>
    <property type="match status" value="1"/>
</dbReference>
<feature type="active site" description="Nucleophile" evidence="5">
    <location>
        <position position="181"/>
    </location>
</feature>
<keyword evidence="4 5" id="KW-0012">Acyltransferase</keyword>
<dbReference type="InterPro" id="IPR042195">
    <property type="entry name" value="ArgJ_beta_C"/>
</dbReference>
<evidence type="ECO:0000313" key="7">
    <source>
        <dbReference type="Proteomes" id="UP001320159"/>
    </source>
</evidence>
<accession>A0AAP2RFX0</accession>
<dbReference type="GO" id="GO:0006526">
    <property type="term" value="P:L-arginine biosynthetic process"/>
    <property type="evidence" value="ECO:0007669"/>
    <property type="project" value="UniProtKB-UniRule"/>
</dbReference>
<dbReference type="HAMAP" id="MF_01106">
    <property type="entry name" value="ArgJ"/>
    <property type="match status" value="1"/>
</dbReference>
<dbReference type="InterPro" id="IPR016117">
    <property type="entry name" value="ArgJ-like_dom_sf"/>
</dbReference>
<dbReference type="EMBL" id="PGCK01000009">
    <property type="protein sequence ID" value="MCD1295487.1"/>
    <property type="molecule type" value="Genomic_DNA"/>
</dbReference>
<organism evidence="6 7">
    <name type="scientific">Methanooceanicella nereidis</name>
    <dbReference type="NCBI Taxonomy" id="2052831"/>
    <lineage>
        <taxon>Archaea</taxon>
        <taxon>Methanobacteriati</taxon>
        <taxon>Methanobacteriota</taxon>
        <taxon>Stenosarchaea group</taxon>
        <taxon>Methanomicrobia</taxon>
        <taxon>Methanocellales</taxon>
        <taxon>Methanocellaceae</taxon>
        <taxon>Methanooceanicella</taxon>
    </lineage>
</organism>
<dbReference type="NCBIfam" id="NF003802">
    <property type="entry name" value="PRK05388.1"/>
    <property type="match status" value="1"/>
</dbReference>